<dbReference type="Pfam" id="PF00501">
    <property type="entry name" value="AMP-binding"/>
    <property type="match status" value="3"/>
</dbReference>
<dbReference type="Gene3D" id="3.40.50.1820">
    <property type="entry name" value="alpha/beta hydrolase"/>
    <property type="match status" value="2"/>
</dbReference>
<dbReference type="FunFam" id="3.30.559.10:FF:000023">
    <property type="entry name" value="Non-ribosomal peptide synthetase"/>
    <property type="match status" value="2"/>
</dbReference>
<name>A0A7W9FYW7_9ACTN</name>
<dbReference type="EMBL" id="JACHMB010000001">
    <property type="protein sequence ID" value="MBB5774137.1"/>
    <property type="molecule type" value="Genomic_DNA"/>
</dbReference>
<evidence type="ECO:0000256" key="3">
    <source>
        <dbReference type="ARBA" id="ARBA00007380"/>
    </source>
</evidence>
<dbReference type="PROSITE" id="PS50075">
    <property type="entry name" value="CARRIER"/>
    <property type="match status" value="3"/>
</dbReference>
<organism evidence="10 11">
    <name type="scientific">Nonomuraea jabiensis</name>
    <dbReference type="NCBI Taxonomy" id="882448"/>
    <lineage>
        <taxon>Bacteria</taxon>
        <taxon>Bacillati</taxon>
        <taxon>Actinomycetota</taxon>
        <taxon>Actinomycetes</taxon>
        <taxon>Streptosporangiales</taxon>
        <taxon>Streptosporangiaceae</taxon>
        <taxon>Nonomuraea</taxon>
    </lineage>
</organism>
<dbReference type="InterPro" id="IPR036736">
    <property type="entry name" value="ACP-like_sf"/>
</dbReference>
<dbReference type="GO" id="GO:0016874">
    <property type="term" value="F:ligase activity"/>
    <property type="evidence" value="ECO:0007669"/>
    <property type="project" value="UniProtKB-KW"/>
</dbReference>
<dbReference type="SUPFAM" id="SSF52777">
    <property type="entry name" value="CoA-dependent acyltransferases"/>
    <property type="match status" value="4"/>
</dbReference>
<dbReference type="GO" id="GO:0000036">
    <property type="term" value="F:acyl carrier activity"/>
    <property type="evidence" value="ECO:0007669"/>
    <property type="project" value="TreeGrafter"/>
</dbReference>
<dbReference type="Gene3D" id="3.30.300.30">
    <property type="match status" value="2"/>
</dbReference>
<feature type="domain" description="Carrier" evidence="9">
    <location>
        <begin position="1015"/>
        <end position="1090"/>
    </location>
</feature>
<dbReference type="InterPro" id="IPR029058">
    <property type="entry name" value="AB_hydrolase_fold"/>
</dbReference>
<dbReference type="PANTHER" id="PTHR45527:SF10">
    <property type="entry name" value="PYOCHELIN SYNTHASE PCHF"/>
    <property type="match status" value="1"/>
</dbReference>
<dbReference type="NCBIfam" id="TIGR01733">
    <property type="entry name" value="AA-adenyl-dom"/>
    <property type="match status" value="2"/>
</dbReference>
<reference evidence="10 11" key="1">
    <citation type="submission" date="2020-08" db="EMBL/GenBank/DDBJ databases">
        <title>Sequencing the genomes of 1000 actinobacteria strains.</title>
        <authorList>
            <person name="Klenk H.-P."/>
        </authorList>
    </citation>
    <scope>NUCLEOTIDE SEQUENCE [LARGE SCALE GENOMIC DNA]</scope>
    <source>
        <strain evidence="10 11">DSM 45507</strain>
    </source>
</reference>
<dbReference type="PROSITE" id="PS00455">
    <property type="entry name" value="AMP_BINDING"/>
    <property type="match status" value="2"/>
</dbReference>
<dbReference type="Gene3D" id="3.30.559.30">
    <property type="entry name" value="Nonribosomal peptide synthetase, condensation domain"/>
    <property type="match status" value="2"/>
</dbReference>
<feature type="domain" description="Carrier" evidence="9">
    <location>
        <begin position="2014"/>
        <end position="2089"/>
    </location>
</feature>
<evidence type="ECO:0000259" key="9">
    <source>
        <dbReference type="PROSITE" id="PS50075"/>
    </source>
</evidence>
<dbReference type="RefSeq" id="WP_185067993.1">
    <property type="nucleotide sequence ID" value="NZ_JACHMB010000001.1"/>
</dbReference>
<evidence type="ECO:0000313" key="10">
    <source>
        <dbReference type="EMBL" id="MBB5774137.1"/>
    </source>
</evidence>
<comment type="pathway">
    <text evidence="2">Siderophore biosynthesis; mycobactin biosynthesis.</text>
</comment>
<dbReference type="CDD" id="cd12114">
    <property type="entry name" value="A_NRPS_TlmIV_like"/>
    <property type="match status" value="2"/>
</dbReference>
<gene>
    <name evidence="10" type="ORF">HD596_000893</name>
</gene>
<dbReference type="Pfam" id="PF00550">
    <property type="entry name" value="PP-binding"/>
    <property type="match status" value="3"/>
</dbReference>
<dbReference type="GO" id="GO:0044550">
    <property type="term" value="P:secondary metabolite biosynthetic process"/>
    <property type="evidence" value="ECO:0007669"/>
    <property type="project" value="TreeGrafter"/>
</dbReference>
<dbReference type="Pfam" id="PF00668">
    <property type="entry name" value="Condensation"/>
    <property type="match status" value="2"/>
</dbReference>
<dbReference type="InterPro" id="IPR020806">
    <property type="entry name" value="PKS_PP-bd"/>
</dbReference>
<evidence type="ECO:0000256" key="2">
    <source>
        <dbReference type="ARBA" id="ARBA00005102"/>
    </source>
</evidence>
<keyword evidence="11" id="KW-1185">Reference proteome</keyword>
<keyword evidence="7" id="KW-0436">Ligase</keyword>
<comment type="similarity">
    <text evidence="3">Belongs to the ATP-dependent AMP-binding enzyme family. MbtB subfamily.</text>
</comment>
<dbReference type="FunFam" id="1.10.1200.10:FF:000016">
    <property type="entry name" value="Non-ribosomal peptide synthase"/>
    <property type="match status" value="1"/>
</dbReference>
<dbReference type="Proteomes" id="UP000579153">
    <property type="component" value="Unassembled WGS sequence"/>
</dbReference>
<dbReference type="Gene3D" id="3.40.50.12780">
    <property type="entry name" value="N-terminal domain of ligase-like"/>
    <property type="match status" value="2"/>
</dbReference>
<dbReference type="SMART" id="SM00823">
    <property type="entry name" value="PKS_PP"/>
    <property type="match status" value="2"/>
</dbReference>
<keyword evidence="5" id="KW-0596">Phosphopantetheine</keyword>
<dbReference type="InterPro" id="IPR006162">
    <property type="entry name" value="Ppantetheine_attach_site"/>
</dbReference>
<dbReference type="InterPro" id="IPR000873">
    <property type="entry name" value="AMP-dep_synth/lig_dom"/>
</dbReference>
<evidence type="ECO:0000313" key="11">
    <source>
        <dbReference type="Proteomes" id="UP000579153"/>
    </source>
</evidence>
<dbReference type="GO" id="GO:0031177">
    <property type="term" value="F:phosphopantetheine binding"/>
    <property type="evidence" value="ECO:0007669"/>
    <property type="project" value="InterPro"/>
</dbReference>
<dbReference type="FunFam" id="3.30.559.30:FF:000006">
    <property type="entry name" value="Yersiniabactin polyketide/non-ribosomal peptide synthetase"/>
    <property type="match status" value="2"/>
</dbReference>
<accession>A0A7W9FYW7</accession>
<protein>
    <recommendedName>
        <fullName evidence="4">Phenyloxazoline synthase MbtB</fullName>
    </recommendedName>
    <alternativeName>
        <fullName evidence="8">Mycobactin synthetase protein B</fullName>
    </alternativeName>
</protein>
<dbReference type="InterPro" id="IPR009081">
    <property type="entry name" value="PP-bd_ACP"/>
</dbReference>
<evidence type="ECO:0000256" key="1">
    <source>
        <dbReference type="ARBA" id="ARBA00001957"/>
    </source>
</evidence>
<dbReference type="InterPro" id="IPR023213">
    <property type="entry name" value="CAT-like_dom_sf"/>
</dbReference>
<evidence type="ECO:0000256" key="5">
    <source>
        <dbReference type="ARBA" id="ARBA00022450"/>
    </source>
</evidence>
<proteinExistence type="inferred from homology"/>
<evidence type="ECO:0000256" key="4">
    <source>
        <dbReference type="ARBA" id="ARBA00016743"/>
    </source>
</evidence>
<dbReference type="Gene3D" id="1.10.1200.10">
    <property type="entry name" value="ACP-like"/>
    <property type="match status" value="1"/>
</dbReference>
<dbReference type="InterPro" id="IPR010071">
    <property type="entry name" value="AA_adenyl_dom"/>
</dbReference>
<evidence type="ECO:0000256" key="8">
    <source>
        <dbReference type="ARBA" id="ARBA00033440"/>
    </source>
</evidence>
<dbReference type="GO" id="GO:0005737">
    <property type="term" value="C:cytoplasm"/>
    <property type="evidence" value="ECO:0007669"/>
    <property type="project" value="TreeGrafter"/>
</dbReference>
<evidence type="ECO:0000256" key="6">
    <source>
        <dbReference type="ARBA" id="ARBA00022553"/>
    </source>
</evidence>
<dbReference type="SUPFAM" id="SSF56801">
    <property type="entry name" value="Acetyl-CoA synthetase-like"/>
    <property type="match status" value="2"/>
</dbReference>
<dbReference type="PANTHER" id="PTHR45527">
    <property type="entry name" value="NONRIBOSOMAL PEPTIDE SYNTHETASE"/>
    <property type="match status" value="1"/>
</dbReference>
<dbReference type="InterPro" id="IPR020845">
    <property type="entry name" value="AMP-binding_CS"/>
</dbReference>
<dbReference type="PROSITE" id="PS00012">
    <property type="entry name" value="PHOSPHOPANTETHEINE"/>
    <property type="match status" value="1"/>
</dbReference>
<feature type="domain" description="Carrier" evidence="9">
    <location>
        <begin position="1"/>
        <end position="68"/>
    </location>
</feature>
<comment type="caution">
    <text evidence="10">The sequence shown here is derived from an EMBL/GenBank/DDBJ whole genome shotgun (WGS) entry which is preliminary data.</text>
</comment>
<dbReference type="Pfam" id="PF13193">
    <property type="entry name" value="AMP-binding_C"/>
    <property type="match status" value="2"/>
</dbReference>
<evidence type="ECO:0000256" key="7">
    <source>
        <dbReference type="ARBA" id="ARBA00022598"/>
    </source>
</evidence>
<sequence length="2100" mass="228964">MRADIAGQLDLDPSAVTDHADLISLGLDSLRAMRLAGRWRRAGAGIAFSELATEFTLAAWWSLVGSRLSPPAQVPAPEPVVDEAAPFPLTPVQLAYWIGRGDGQVIGGVGCHAYLEFDGSGIDPARLERAVRALIDRHGMLRAIFHDDGTQQITDTSPWPGLTVHDLTVHDLTGHGLGEEAAAAVRERLSHRRFDASRGEVFDVRLSLLPGGRSRVHFEVDFLVADVLGLQILLRDLARLYLDPDRPLPAPACSFPRYLAARDAERAARRVRDQEYWRGRLDELPGAPQLPLAVEPGRIARPRFVRRERWLPLDSWRRIQEQARAYGLTPAMVLAAAYAEVLAAWSGEPRFLLNLPLFDRDETVHPDVADLVADFTNLILLAADLSETQPFAERARTLQARFRADARHTGYSGVEVLRDLARNGEHTGAPVVFACNLGTELIVPEVREAFGAPGWMITQTPQVWLDHQINEYDQGLHLAWDAVEELFAPGVLDAMFAAYGGLLEWLAEGDWSVAAPVGLPAGQAVVRERVNSTSGPLPEGVLHGRFFEWARREPDRVALIADGRVVSYGALADRALRVAGHLRAAGVVPGDAVGVVLPKGPDQVAAVLGVLAAGGVYVPVGVDQPVARRERILSRAGARHVLTGLPSEEQPAELVAVAPDMSAYVIFTSGSTGEPKGVEVSHRAALNTIEDINQRFGVGPDDRVLAVSALDFDLSVYDIFGLLSVGGALVLPEEGERRDAQRWAELCAAHGVTIWNTVPTLLDMLLHTAVPSSLRLALVSGDWVGLDLQARLAAHSACRLVALGGATEAAIWSNAWEVDGVPAHWTSIPYGLPLRNQRYRVVDRRGRDCPDWVAGELWIGGAGVAVGYRGDPETTSAKFVEHEGERWYRTGDLGRYWPDGTLEFLGRADHQVKIRGHRIELGEIEAALEASPQVARAVAVAVGDRRQRRLAAFVTPEDVDLDKLRSFLSDRLPGYAIPPTITVLDRLPLTANGKIDRSALAALVVETADSAVQEPPVGPAETVLARIWADLLEVPAVQRTDSFFALGGDSLLATRMIARLRAEGVADARLSLLFERPVLADFAATFTMGQAAAPAPVLVPDVEHRHDPFPPTEVQRAYWLGRAEHFTLGGVGCHFYTEFDGDIDLDRLETAWNLLIERHEMLRAVFEQDGLQRILPEVPPFAIAAADSVEQLREQMSHQVLDVSSWPLFDARAARHDGGVRLGVSFDNIIVDALSMMVFFAELDQLYHDPEAVLPPIEVSFRDYVLAQTPDPAVFETAKEYWAARLPELPPAPRLPLRVDPAMIDRPRFARREFRMPAERWRTITDLARRHELTPATVLAAAFGEVLGRWSGQEALTLNLTLFDRREVHPDIHRVLGDFTSLLLAGYRPGAGWLDGARGLQEEVWRGLEHGEVSAVWVMRELARRSDSIEMTMPVVFTSTLGVAGAFGPSFAEQVWGVSQTPQVWLDSQVGEVEGDLLVRWDAVEELFAPGVLDAMFAAYGGLLEWLAEGDWSVAAPVGLPAGQAVVRERVNATSGPLPEGVLHEGFFEWARREPDRVALVADGRVVSYGALADRALQVAGHLRAAGVVTGDAVGVVLPKGPDQVAAVLGVLAAGGVYVPVGVDQPVARRERILSRAGARHVLTGLPGEARRLAEPVMVAPDMSAYVIFTSGSTGEPKGVEVSHRAALNTIEDINQRFGVGPDDRVLAVSALDFDLSVFDIFGLLSAGGALVLPQEDERRDAQAWARLCAAHGVTIWNTVPTLLDMLLHTAVPSSLRLALVSGDWVGLDLQARLTAQSACRLVALGGATEAAIWSNAWEVDRVPAHWTSIPYGLPLRNQRYRVVDRRGRDCPDWVAGELWIGGAGVAIGYRGDPETTSAKFIQCEGERWYRTGDLGRYWPDGTLEFLGRADHQVKIRGHRIELGEIEAALEASPQVARAVAVAVGDRRQRRLAAFVTPEDVDLDKLRSFLSDRLPGYAIPPTITVLDRLPLTANGKIDRSALATQLEPLPDDDPPRPGTETLLAELWAELLEIPQPGRGQSFFALGGDSLLATRFADLVRRRLGVELSLRRFFATPTIADCAEAIGLTADDTQETEEGVL</sequence>
<dbReference type="InterPro" id="IPR042099">
    <property type="entry name" value="ANL_N_sf"/>
</dbReference>
<dbReference type="InterPro" id="IPR001242">
    <property type="entry name" value="Condensation_dom"/>
</dbReference>
<keyword evidence="6" id="KW-0597">Phosphoprotein</keyword>
<dbReference type="InterPro" id="IPR057737">
    <property type="entry name" value="Condensation_MtbB-like"/>
</dbReference>
<dbReference type="InterPro" id="IPR045851">
    <property type="entry name" value="AMP-bd_C_sf"/>
</dbReference>
<dbReference type="GO" id="GO:0043041">
    <property type="term" value="P:amino acid activation for nonribosomal peptide biosynthetic process"/>
    <property type="evidence" value="ECO:0007669"/>
    <property type="project" value="TreeGrafter"/>
</dbReference>
<comment type="cofactor">
    <cofactor evidence="1">
        <name>pantetheine 4'-phosphate</name>
        <dbReference type="ChEBI" id="CHEBI:47942"/>
    </cofactor>
</comment>
<dbReference type="Gene3D" id="3.30.559.10">
    <property type="entry name" value="Chloramphenicol acetyltransferase-like domain"/>
    <property type="match status" value="2"/>
</dbReference>
<dbReference type="FunFam" id="3.40.50.12780:FF:000012">
    <property type="entry name" value="Non-ribosomal peptide synthetase"/>
    <property type="match status" value="2"/>
</dbReference>
<dbReference type="SUPFAM" id="SSF47336">
    <property type="entry name" value="ACP-like"/>
    <property type="match status" value="3"/>
</dbReference>
<dbReference type="CDD" id="cd19535">
    <property type="entry name" value="Cyc_NRPS"/>
    <property type="match status" value="2"/>
</dbReference>
<dbReference type="InterPro" id="IPR025110">
    <property type="entry name" value="AMP-bd_C"/>
</dbReference>